<proteinExistence type="predicted"/>
<feature type="compositionally biased region" description="Polar residues" evidence="1">
    <location>
        <begin position="33"/>
        <end position="48"/>
    </location>
</feature>
<protein>
    <submittedName>
        <fullName evidence="2">Uncharacterized protein</fullName>
    </submittedName>
</protein>
<reference evidence="2" key="1">
    <citation type="submission" date="2021-02" db="EMBL/GenBank/DDBJ databases">
        <authorList>
            <person name="Nowell W R."/>
        </authorList>
    </citation>
    <scope>NUCLEOTIDE SEQUENCE</scope>
</reference>
<name>A0A8S3J428_9BILA</name>
<comment type="caution">
    <text evidence="2">The sequence shown here is derived from an EMBL/GenBank/DDBJ whole genome shotgun (WGS) entry which is preliminary data.</text>
</comment>
<feature type="compositionally biased region" description="Basic and acidic residues" evidence="1">
    <location>
        <begin position="54"/>
        <end position="64"/>
    </location>
</feature>
<dbReference type="EMBL" id="CAJOBI010341541">
    <property type="protein sequence ID" value="CAF5213577.1"/>
    <property type="molecule type" value="Genomic_DNA"/>
</dbReference>
<feature type="region of interest" description="Disordered" evidence="1">
    <location>
        <begin position="1"/>
        <end position="64"/>
    </location>
</feature>
<feature type="compositionally biased region" description="Low complexity" evidence="1">
    <location>
        <begin position="1"/>
        <end position="32"/>
    </location>
</feature>
<evidence type="ECO:0000313" key="3">
    <source>
        <dbReference type="Proteomes" id="UP000676336"/>
    </source>
</evidence>
<accession>A0A8S3J428</accession>
<gene>
    <name evidence="2" type="ORF">SMN809_LOCUS79072</name>
</gene>
<dbReference type="AlphaFoldDB" id="A0A8S3J428"/>
<sequence length="98" mass="10989">MENNSNNNRTSTNVNSSSTTTNTNTATLNSTSMVSASTQPSGSTATIRQSHKRTFAESDSSSRTERYLCSFSHLWIINQHNYRLNERNFPCLNFTGFI</sequence>
<organism evidence="2 3">
    <name type="scientific">Rotaria magnacalcarata</name>
    <dbReference type="NCBI Taxonomy" id="392030"/>
    <lineage>
        <taxon>Eukaryota</taxon>
        <taxon>Metazoa</taxon>
        <taxon>Spiralia</taxon>
        <taxon>Gnathifera</taxon>
        <taxon>Rotifera</taxon>
        <taxon>Eurotatoria</taxon>
        <taxon>Bdelloidea</taxon>
        <taxon>Philodinida</taxon>
        <taxon>Philodinidae</taxon>
        <taxon>Rotaria</taxon>
    </lineage>
</organism>
<evidence type="ECO:0000313" key="2">
    <source>
        <dbReference type="EMBL" id="CAF5213577.1"/>
    </source>
</evidence>
<evidence type="ECO:0000256" key="1">
    <source>
        <dbReference type="SAM" id="MobiDB-lite"/>
    </source>
</evidence>
<dbReference type="Proteomes" id="UP000676336">
    <property type="component" value="Unassembled WGS sequence"/>
</dbReference>